<dbReference type="Pfam" id="PF02939">
    <property type="entry name" value="UcrQ"/>
    <property type="match status" value="1"/>
</dbReference>
<keyword evidence="9 11" id="KW-0496">Mitochondrion</keyword>
<dbReference type="AlphaFoldDB" id="A0AAN6VAR4"/>
<dbReference type="GO" id="GO:0005743">
    <property type="term" value="C:mitochondrial inner membrane"/>
    <property type="evidence" value="ECO:0007669"/>
    <property type="project" value="UniProtKB-SubCell"/>
</dbReference>
<organism evidence="12 13">
    <name type="scientific">Dichotomopilus funicola</name>
    <dbReference type="NCBI Taxonomy" id="1934379"/>
    <lineage>
        <taxon>Eukaryota</taxon>
        <taxon>Fungi</taxon>
        <taxon>Dikarya</taxon>
        <taxon>Ascomycota</taxon>
        <taxon>Pezizomycotina</taxon>
        <taxon>Sordariomycetes</taxon>
        <taxon>Sordariomycetidae</taxon>
        <taxon>Sordariales</taxon>
        <taxon>Chaetomiaceae</taxon>
        <taxon>Dichotomopilus</taxon>
    </lineage>
</organism>
<protein>
    <recommendedName>
        <fullName evidence="11">Cytochrome b-c1 complex subunit 8</fullName>
    </recommendedName>
    <alternativeName>
        <fullName evidence="11">Complex III subunit 8</fullName>
    </alternativeName>
</protein>
<evidence type="ECO:0000256" key="9">
    <source>
        <dbReference type="ARBA" id="ARBA00023128"/>
    </source>
</evidence>
<comment type="function">
    <text evidence="11">Component of the ubiquinol-cytochrome c oxidoreductase, a multisubunit transmembrane complex that is part of the mitochondrial electron transport chain which drives oxidative phosphorylation. The complex plays an important role in the uptake of multiple carbon sources present in different host niches.</text>
</comment>
<evidence type="ECO:0000256" key="7">
    <source>
        <dbReference type="ARBA" id="ARBA00022982"/>
    </source>
</evidence>
<comment type="subcellular location">
    <subcellularLocation>
        <location evidence="1 11">Mitochondrion inner membrane</location>
        <topology evidence="1 11">Single-pass membrane protein</topology>
    </subcellularLocation>
</comment>
<dbReference type="SUPFAM" id="SSF81508">
    <property type="entry name" value="Ubiquinone-binding protein QP-C of cytochrome bc1 complex (Ubiquinol-cytochrome c reductase)"/>
    <property type="match status" value="1"/>
</dbReference>
<evidence type="ECO:0000313" key="13">
    <source>
        <dbReference type="Proteomes" id="UP001302676"/>
    </source>
</evidence>
<name>A0AAN6VAR4_9PEZI</name>
<keyword evidence="7 11" id="KW-0249">Electron transport</keyword>
<evidence type="ECO:0000256" key="6">
    <source>
        <dbReference type="ARBA" id="ARBA00022792"/>
    </source>
</evidence>
<proteinExistence type="inferred from homology"/>
<dbReference type="Proteomes" id="UP001302676">
    <property type="component" value="Unassembled WGS sequence"/>
</dbReference>
<comment type="similarity">
    <text evidence="2 11">Belongs to the UQCRQ/QCR8 family.</text>
</comment>
<dbReference type="RefSeq" id="XP_062641333.1">
    <property type="nucleotide sequence ID" value="XM_062778788.1"/>
</dbReference>
<dbReference type="PANTHER" id="PTHR12119:SF2">
    <property type="entry name" value="CYTOCHROME B-C1 COMPLEX SUBUNIT 8"/>
    <property type="match status" value="1"/>
</dbReference>
<keyword evidence="4 11" id="KW-0679">Respiratory chain</keyword>
<evidence type="ECO:0000256" key="3">
    <source>
        <dbReference type="ARBA" id="ARBA00022448"/>
    </source>
</evidence>
<sequence length="105" mass="11597">MRPTQALYGGGGGLVGKHGLFLGGWGNFGGSKQKGVITYGIAPNRQFPLAGAAHDALFNTWRRFRGQVLYWAPPFIAGYYIIQWAVHRNHYLNSKAGRAEFADEE</sequence>
<evidence type="ECO:0000256" key="11">
    <source>
        <dbReference type="RuleBase" id="RU368118"/>
    </source>
</evidence>
<dbReference type="EMBL" id="MU853554">
    <property type="protein sequence ID" value="KAK4147962.1"/>
    <property type="molecule type" value="Genomic_DNA"/>
</dbReference>
<dbReference type="GO" id="GO:0006122">
    <property type="term" value="P:mitochondrial electron transport, ubiquinol to cytochrome c"/>
    <property type="evidence" value="ECO:0007669"/>
    <property type="project" value="UniProtKB-UniRule"/>
</dbReference>
<keyword evidence="8 11" id="KW-1133">Transmembrane helix</keyword>
<reference evidence="12" key="1">
    <citation type="journal article" date="2023" name="Mol. Phylogenet. Evol.">
        <title>Genome-scale phylogeny and comparative genomics of the fungal order Sordariales.</title>
        <authorList>
            <person name="Hensen N."/>
            <person name="Bonometti L."/>
            <person name="Westerberg I."/>
            <person name="Brannstrom I.O."/>
            <person name="Guillou S."/>
            <person name="Cros-Aarteil S."/>
            <person name="Calhoun S."/>
            <person name="Haridas S."/>
            <person name="Kuo A."/>
            <person name="Mondo S."/>
            <person name="Pangilinan J."/>
            <person name="Riley R."/>
            <person name="LaButti K."/>
            <person name="Andreopoulos B."/>
            <person name="Lipzen A."/>
            <person name="Chen C."/>
            <person name="Yan M."/>
            <person name="Daum C."/>
            <person name="Ng V."/>
            <person name="Clum A."/>
            <person name="Steindorff A."/>
            <person name="Ohm R.A."/>
            <person name="Martin F."/>
            <person name="Silar P."/>
            <person name="Natvig D.O."/>
            <person name="Lalanne C."/>
            <person name="Gautier V."/>
            <person name="Ament-Velasquez S.L."/>
            <person name="Kruys A."/>
            <person name="Hutchinson M.I."/>
            <person name="Powell A.J."/>
            <person name="Barry K."/>
            <person name="Miller A.N."/>
            <person name="Grigoriev I.V."/>
            <person name="Debuchy R."/>
            <person name="Gladieux P."/>
            <person name="Hiltunen Thoren M."/>
            <person name="Johannesson H."/>
        </authorList>
    </citation>
    <scope>NUCLEOTIDE SEQUENCE</scope>
    <source>
        <strain evidence="12">CBS 141.50</strain>
    </source>
</reference>
<feature type="transmembrane region" description="Helical" evidence="11">
    <location>
        <begin position="68"/>
        <end position="86"/>
    </location>
</feature>
<dbReference type="GeneID" id="87815401"/>
<dbReference type="FunFam" id="1.20.5.210:FF:000001">
    <property type="entry name" value="Cytochrome b-c1 complex subunit 8"/>
    <property type="match status" value="1"/>
</dbReference>
<comment type="caution">
    <text evidence="12">The sequence shown here is derived from an EMBL/GenBank/DDBJ whole genome shotgun (WGS) entry which is preliminary data.</text>
</comment>
<dbReference type="PANTHER" id="PTHR12119">
    <property type="entry name" value="UBIQUINOL-CYTOCHROME C REDUCTASE COMPLEX UBIQUINONE-BINDING PROTEIN QP-C"/>
    <property type="match status" value="1"/>
</dbReference>
<evidence type="ECO:0000256" key="1">
    <source>
        <dbReference type="ARBA" id="ARBA00004434"/>
    </source>
</evidence>
<keyword evidence="3 11" id="KW-0813">Transport</keyword>
<dbReference type="InterPro" id="IPR036642">
    <property type="entry name" value="Cyt_bc1_su8_sf"/>
</dbReference>
<dbReference type="GO" id="GO:0045275">
    <property type="term" value="C:respiratory chain complex III"/>
    <property type="evidence" value="ECO:0007669"/>
    <property type="project" value="UniProtKB-UniRule"/>
</dbReference>
<evidence type="ECO:0000256" key="2">
    <source>
        <dbReference type="ARBA" id="ARBA00007668"/>
    </source>
</evidence>
<evidence type="ECO:0000256" key="5">
    <source>
        <dbReference type="ARBA" id="ARBA00022692"/>
    </source>
</evidence>
<dbReference type="InterPro" id="IPR004205">
    <property type="entry name" value="Cyt_bc1_su8"/>
</dbReference>
<dbReference type="Gene3D" id="1.20.5.210">
    <property type="entry name" value="Cytochrome b-c1 complex subunit 8"/>
    <property type="match status" value="1"/>
</dbReference>
<evidence type="ECO:0000256" key="10">
    <source>
        <dbReference type="ARBA" id="ARBA00023136"/>
    </source>
</evidence>
<keyword evidence="13" id="KW-1185">Reference proteome</keyword>
<evidence type="ECO:0000256" key="8">
    <source>
        <dbReference type="ARBA" id="ARBA00022989"/>
    </source>
</evidence>
<evidence type="ECO:0000256" key="4">
    <source>
        <dbReference type="ARBA" id="ARBA00022660"/>
    </source>
</evidence>
<comment type="subunit">
    <text evidence="11">Component of the ubiquinol-cytochrome c oxidoreductase (cytochrome b-c1 complex, complex III, CIII), a multisubunit enzyme composed of 3 respiratory subunits cytochrome b, cytochrome c1 and Rieske protein, 2 core protein subunits, and additional low-molecular weight protein subunits. The complex exists as an obligatory dimer and forms supercomplexes (SCs) in the inner mitochondrial membrane with cytochrome c oxidase (complex IV, CIV).</text>
</comment>
<accession>A0AAN6VAR4</accession>
<reference evidence="12" key="2">
    <citation type="submission" date="2023-05" db="EMBL/GenBank/DDBJ databases">
        <authorList>
            <consortium name="Lawrence Berkeley National Laboratory"/>
            <person name="Steindorff A."/>
            <person name="Hensen N."/>
            <person name="Bonometti L."/>
            <person name="Westerberg I."/>
            <person name="Brannstrom I.O."/>
            <person name="Guillou S."/>
            <person name="Cros-Aarteil S."/>
            <person name="Calhoun S."/>
            <person name="Haridas S."/>
            <person name="Kuo A."/>
            <person name="Mondo S."/>
            <person name="Pangilinan J."/>
            <person name="Riley R."/>
            <person name="Labutti K."/>
            <person name="Andreopoulos B."/>
            <person name="Lipzen A."/>
            <person name="Chen C."/>
            <person name="Yanf M."/>
            <person name="Daum C."/>
            <person name="Ng V."/>
            <person name="Clum A."/>
            <person name="Ohm R."/>
            <person name="Martin F."/>
            <person name="Silar P."/>
            <person name="Natvig D."/>
            <person name="Lalanne C."/>
            <person name="Gautier V."/>
            <person name="Ament-Velasquez S.L."/>
            <person name="Kruys A."/>
            <person name="Hutchinson M.I."/>
            <person name="Powell A.J."/>
            <person name="Barry K."/>
            <person name="Miller A.N."/>
            <person name="Grigoriev I.V."/>
            <person name="Debuchy R."/>
            <person name="Gladieux P."/>
            <person name="Thoren M.H."/>
            <person name="Johannesson H."/>
        </authorList>
    </citation>
    <scope>NUCLEOTIDE SEQUENCE</scope>
    <source>
        <strain evidence="12">CBS 141.50</strain>
    </source>
</reference>
<gene>
    <name evidence="12" type="ORF">C8A04DRAFT_23753</name>
</gene>
<keyword evidence="10 11" id="KW-0472">Membrane</keyword>
<keyword evidence="5 11" id="KW-0812">Transmembrane</keyword>
<evidence type="ECO:0000313" key="12">
    <source>
        <dbReference type="EMBL" id="KAK4147962.1"/>
    </source>
</evidence>
<keyword evidence="6 11" id="KW-0999">Mitochondrion inner membrane</keyword>